<dbReference type="Gene3D" id="3.30.70.140">
    <property type="entry name" value="Aspartate carbamoyltransferase regulatory subunit, N-terminal domain"/>
    <property type="match status" value="1"/>
</dbReference>
<comment type="cofactor">
    <cofactor evidence="7">
        <name>Zn(2+)</name>
        <dbReference type="ChEBI" id="CHEBI:29105"/>
    </cofactor>
    <text evidence="7">Binds 1 zinc ion per subunit.</text>
</comment>
<dbReference type="HAMAP" id="MF_00002">
    <property type="entry name" value="Asp_carb_tr_reg"/>
    <property type="match status" value="1"/>
</dbReference>
<dbReference type="InterPro" id="IPR002801">
    <property type="entry name" value="Asp_carbamoylTrfase_reg"/>
</dbReference>
<dbReference type="GO" id="GO:0046872">
    <property type="term" value="F:metal ion binding"/>
    <property type="evidence" value="ECO:0007669"/>
    <property type="project" value="UniProtKB-KW"/>
</dbReference>
<dbReference type="RefSeq" id="WP_188922592.1">
    <property type="nucleotide sequence ID" value="NZ_BMPZ01000012.1"/>
</dbReference>
<feature type="binding site" evidence="7">
    <location>
        <position position="107"/>
    </location>
    <ligand>
        <name>Zn(2+)</name>
        <dbReference type="ChEBI" id="CHEBI:29105"/>
    </ligand>
</feature>
<dbReference type="NCBIfam" id="TIGR00240">
    <property type="entry name" value="ATCase_reg"/>
    <property type="match status" value="1"/>
</dbReference>
<keyword evidence="4 7" id="KW-0479">Metal-binding</keyword>
<comment type="function">
    <text evidence="1 7">Involved in allosteric regulation of aspartate carbamoyltransferase.</text>
</comment>
<reference evidence="10" key="2">
    <citation type="submission" date="2020-09" db="EMBL/GenBank/DDBJ databases">
        <authorList>
            <person name="Sun Q."/>
            <person name="Ohkuma M."/>
        </authorList>
    </citation>
    <scope>NUCLEOTIDE SEQUENCE</scope>
    <source>
        <strain evidence="10">JCM 30804</strain>
    </source>
</reference>
<reference evidence="10" key="1">
    <citation type="journal article" date="2014" name="Int. J. Syst. Evol. Microbiol.">
        <title>Complete genome sequence of Corynebacterium casei LMG S-19264T (=DSM 44701T), isolated from a smear-ripened cheese.</title>
        <authorList>
            <consortium name="US DOE Joint Genome Institute (JGI-PGF)"/>
            <person name="Walter F."/>
            <person name="Albersmeier A."/>
            <person name="Kalinowski J."/>
            <person name="Ruckert C."/>
        </authorList>
    </citation>
    <scope>NUCLEOTIDE SEQUENCE</scope>
    <source>
        <strain evidence="10">JCM 30804</strain>
    </source>
</reference>
<proteinExistence type="inferred from homology"/>
<dbReference type="SUPFAM" id="SSF54893">
    <property type="entry name" value="Aspartate carbamoyltransferase, Regulatory-chain, N-terminal domain"/>
    <property type="match status" value="1"/>
</dbReference>
<dbReference type="Gene3D" id="2.30.30.20">
    <property type="entry name" value="Aspartate carbamoyltransferase regulatory subunit, C-terminal domain"/>
    <property type="match status" value="1"/>
</dbReference>
<dbReference type="InterPro" id="IPR020545">
    <property type="entry name" value="Asp_carbamoyltransf_reg_N"/>
</dbReference>
<evidence type="ECO:0000313" key="10">
    <source>
        <dbReference type="EMBL" id="GGI91304.1"/>
    </source>
</evidence>
<evidence type="ECO:0000313" key="11">
    <source>
        <dbReference type="Proteomes" id="UP000613743"/>
    </source>
</evidence>
<comment type="caution">
    <text evidence="10">The sequence shown here is derived from an EMBL/GenBank/DDBJ whole genome shotgun (WGS) entry which is preliminary data.</text>
</comment>
<feature type="domain" description="Aspartate carbamoyltransferase regulatory subunit N-terminal" evidence="8">
    <location>
        <begin position="5"/>
        <end position="95"/>
    </location>
</feature>
<keyword evidence="11" id="KW-1185">Reference proteome</keyword>
<evidence type="ECO:0000256" key="2">
    <source>
        <dbReference type="ARBA" id="ARBA00010498"/>
    </source>
</evidence>
<comment type="similarity">
    <text evidence="2 7">Belongs to the PyrI family.</text>
</comment>
<dbReference type="PANTHER" id="PTHR35805:SF1">
    <property type="entry name" value="ASPARTATE CARBAMOYLTRANSFERASE REGULATORY CHAIN"/>
    <property type="match status" value="1"/>
</dbReference>
<evidence type="ECO:0000259" key="9">
    <source>
        <dbReference type="Pfam" id="PF02748"/>
    </source>
</evidence>
<accession>A0A917NEY1</accession>
<comment type="subunit">
    <text evidence="7">Contains catalytic and regulatory chains.</text>
</comment>
<feature type="domain" description="Aspartate carbamoyltransferase regulatory subunit C-terminal" evidence="9">
    <location>
        <begin position="100"/>
        <end position="145"/>
    </location>
</feature>
<evidence type="ECO:0000259" key="8">
    <source>
        <dbReference type="Pfam" id="PF01948"/>
    </source>
</evidence>
<dbReference type="Pfam" id="PF01948">
    <property type="entry name" value="PyrI"/>
    <property type="match status" value="1"/>
</dbReference>
<feature type="binding site" evidence="7">
    <location>
        <position position="136"/>
    </location>
    <ligand>
        <name>Zn(2+)</name>
        <dbReference type="ChEBI" id="CHEBI:29105"/>
    </ligand>
</feature>
<keyword evidence="6 7" id="KW-0665">Pyrimidine biosynthesis</keyword>
<dbReference type="Pfam" id="PF02748">
    <property type="entry name" value="PyrI_C"/>
    <property type="match status" value="1"/>
</dbReference>
<evidence type="ECO:0000256" key="5">
    <source>
        <dbReference type="ARBA" id="ARBA00022833"/>
    </source>
</evidence>
<feature type="binding site" evidence="7">
    <location>
        <position position="112"/>
    </location>
    <ligand>
        <name>Zn(2+)</name>
        <dbReference type="ChEBI" id="CHEBI:29105"/>
    </ligand>
</feature>
<dbReference type="InterPro" id="IPR036792">
    <property type="entry name" value="Asp_carbatrfase_reg_C_sf"/>
</dbReference>
<organism evidence="10 11">
    <name type="scientific">Shewanella gelidii</name>
    <dbReference type="NCBI Taxonomy" id="1642821"/>
    <lineage>
        <taxon>Bacteria</taxon>
        <taxon>Pseudomonadati</taxon>
        <taxon>Pseudomonadota</taxon>
        <taxon>Gammaproteobacteria</taxon>
        <taxon>Alteromonadales</taxon>
        <taxon>Shewanellaceae</taxon>
        <taxon>Shewanella</taxon>
    </lineage>
</organism>
<name>A0A917NEY1_9GAMM</name>
<dbReference type="PANTHER" id="PTHR35805">
    <property type="entry name" value="ASPARTATE CARBAMOYLTRANSFERASE REGULATORY CHAIN"/>
    <property type="match status" value="1"/>
</dbReference>
<dbReference type="GO" id="GO:0009347">
    <property type="term" value="C:aspartate carbamoyltransferase complex"/>
    <property type="evidence" value="ECO:0007669"/>
    <property type="project" value="InterPro"/>
</dbReference>
<dbReference type="SUPFAM" id="SSF57825">
    <property type="entry name" value="Aspartate carbamoyltransferase, Regulatory-chain, C-terminal domain"/>
    <property type="match status" value="1"/>
</dbReference>
<sequence>MKKQLQVEAIAHGTVIDHIPAGKGIQILKFFKLSSGSQRITVGLNLPSGDNKQKDLIKIENTIFDESQANQLALFAPHATVNSIENFEVIGKFKVALPEQIAGVFACPNSNCISHDEPIPSRFNIKQTEQALKLKCHYCEKLFSSELFTELH</sequence>
<gene>
    <name evidence="7 10" type="primary">pyrI</name>
    <name evidence="10" type="ORF">GCM10009332_30780</name>
</gene>
<keyword evidence="5 7" id="KW-0862">Zinc</keyword>
<dbReference type="EMBL" id="BMPZ01000012">
    <property type="protein sequence ID" value="GGI91304.1"/>
    <property type="molecule type" value="Genomic_DNA"/>
</dbReference>
<dbReference type="Proteomes" id="UP000613743">
    <property type="component" value="Unassembled WGS sequence"/>
</dbReference>
<dbReference type="InterPro" id="IPR020542">
    <property type="entry name" value="Asp_carbamoyltrfase_reg_C"/>
</dbReference>
<evidence type="ECO:0000256" key="3">
    <source>
        <dbReference type="ARBA" id="ARBA00021764"/>
    </source>
</evidence>
<dbReference type="AlphaFoldDB" id="A0A917NEY1"/>
<dbReference type="GO" id="GO:0006207">
    <property type="term" value="P:'de novo' pyrimidine nucleobase biosynthetic process"/>
    <property type="evidence" value="ECO:0007669"/>
    <property type="project" value="InterPro"/>
</dbReference>
<evidence type="ECO:0000256" key="4">
    <source>
        <dbReference type="ARBA" id="ARBA00022723"/>
    </source>
</evidence>
<evidence type="ECO:0000256" key="1">
    <source>
        <dbReference type="ARBA" id="ARBA00002565"/>
    </source>
</evidence>
<evidence type="ECO:0000256" key="7">
    <source>
        <dbReference type="HAMAP-Rule" id="MF_00002"/>
    </source>
</evidence>
<dbReference type="GO" id="GO:0006221">
    <property type="term" value="P:pyrimidine nucleotide biosynthetic process"/>
    <property type="evidence" value="ECO:0007669"/>
    <property type="project" value="UniProtKB-UniRule"/>
</dbReference>
<evidence type="ECO:0000256" key="6">
    <source>
        <dbReference type="ARBA" id="ARBA00022975"/>
    </source>
</evidence>
<protein>
    <recommendedName>
        <fullName evidence="3 7">Aspartate carbamoyltransferase regulatory chain</fullName>
    </recommendedName>
</protein>
<feature type="binding site" evidence="7">
    <location>
        <position position="139"/>
    </location>
    <ligand>
        <name>Zn(2+)</name>
        <dbReference type="ChEBI" id="CHEBI:29105"/>
    </ligand>
</feature>
<dbReference type="InterPro" id="IPR036793">
    <property type="entry name" value="Asp_carbatrfase_reg_N_sf"/>
</dbReference>